<protein>
    <submittedName>
        <fullName evidence="5">Tetratricopeptide repeat protein</fullName>
    </submittedName>
</protein>
<comment type="caution">
    <text evidence="5">The sequence shown here is derived from an EMBL/GenBank/DDBJ whole genome shotgun (WGS) entry which is preliminary data.</text>
</comment>
<evidence type="ECO:0000256" key="4">
    <source>
        <dbReference type="SAM" id="Phobius"/>
    </source>
</evidence>
<dbReference type="Gene3D" id="1.25.40.10">
    <property type="entry name" value="Tetratricopeptide repeat domain"/>
    <property type="match status" value="1"/>
</dbReference>
<proteinExistence type="predicted"/>
<dbReference type="SMART" id="SM00028">
    <property type="entry name" value="TPR"/>
    <property type="match status" value="4"/>
</dbReference>
<dbReference type="Pfam" id="PF00515">
    <property type="entry name" value="TPR_1"/>
    <property type="match status" value="1"/>
</dbReference>
<evidence type="ECO:0000313" key="5">
    <source>
        <dbReference type="EMBL" id="MEA5258901.1"/>
    </source>
</evidence>
<dbReference type="InterPro" id="IPR011990">
    <property type="entry name" value="TPR-like_helical_dom_sf"/>
</dbReference>
<keyword evidence="4" id="KW-1133">Transmembrane helix</keyword>
<dbReference type="PANTHER" id="PTHR44943">
    <property type="entry name" value="CELLULOSE SYNTHASE OPERON PROTEIN C"/>
    <property type="match status" value="1"/>
</dbReference>
<dbReference type="SUPFAM" id="SSF48452">
    <property type="entry name" value="TPR-like"/>
    <property type="match status" value="1"/>
</dbReference>
<feature type="transmembrane region" description="Helical" evidence="4">
    <location>
        <begin position="6"/>
        <end position="25"/>
    </location>
</feature>
<dbReference type="EMBL" id="JAYFUL010000022">
    <property type="protein sequence ID" value="MEA5258901.1"/>
    <property type="molecule type" value="Genomic_DNA"/>
</dbReference>
<keyword evidence="1" id="KW-0677">Repeat</keyword>
<keyword evidence="2 3" id="KW-0802">TPR repeat</keyword>
<keyword evidence="4" id="KW-0472">Membrane</keyword>
<gene>
    <name evidence="5" type="ORF">VB264_13975</name>
</gene>
<dbReference type="PANTHER" id="PTHR44943:SF4">
    <property type="entry name" value="TPR REPEAT-CONTAINING PROTEIN MJ0798"/>
    <property type="match status" value="1"/>
</dbReference>
<sequence length="390" mass="45581">MGFFSIIVPFLILIVLIITPFTVLFHELGHAIPAILMTREKTSIFIGSYGNKEKSFHFKIGLLEIWLSYNPLLWRFGLCVPPANGITIDKQIIYTLTGPLASIFIAIIACYFTFVYDLHGSIKFILVIFFGSSILDLIINLIPRTTPIKLYDGSFIYNDGYQLKQLFNYKWLLKEYRQAIALYNQQKFDEVASILLNYILKNGLNDEHIYKLTIATFLQLKNYKQVNELAEKFMIYDKMDSNDYFNVGFSYSKLDQYDKALEFYEKSLLLNPDNKYSLDNKAFTFNLLNRFEEAILLFDKSIEIDEKYAYSYSNRGLSKIKIGKIKEGLEDINYSFKLDENNSYNYRSLGIYYLDKGEYFQALELFQKAKELDNSTYMIDKLIADTKEHI</sequence>
<keyword evidence="6" id="KW-1185">Reference proteome</keyword>
<feature type="repeat" description="TPR" evidence="3">
    <location>
        <begin position="241"/>
        <end position="274"/>
    </location>
</feature>
<name>A0ABU5QPA1_9BACT</name>
<evidence type="ECO:0000256" key="3">
    <source>
        <dbReference type="PROSITE-ProRule" id="PRU00339"/>
    </source>
</evidence>
<feature type="transmembrane region" description="Helical" evidence="4">
    <location>
        <begin position="122"/>
        <end position="142"/>
    </location>
</feature>
<dbReference type="PROSITE" id="PS50293">
    <property type="entry name" value="TPR_REGION"/>
    <property type="match status" value="1"/>
</dbReference>
<organism evidence="5 6">
    <name type="scientific">Arcicella aquatica</name>
    <dbReference type="NCBI Taxonomy" id="217141"/>
    <lineage>
        <taxon>Bacteria</taxon>
        <taxon>Pseudomonadati</taxon>
        <taxon>Bacteroidota</taxon>
        <taxon>Cytophagia</taxon>
        <taxon>Cytophagales</taxon>
        <taxon>Flectobacillaceae</taxon>
        <taxon>Arcicella</taxon>
    </lineage>
</organism>
<evidence type="ECO:0000256" key="1">
    <source>
        <dbReference type="ARBA" id="ARBA00022737"/>
    </source>
</evidence>
<evidence type="ECO:0000256" key="2">
    <source>
        <dbReference type="ARBA" id="ARBA00022803"/>
    </source>
</evidence>
<dbReference type="InterPro" id="IPR019734">
    <property type="entry name" value="TPR_rpt"/>
</dbReference>
<accession>A0ABU5QPA1</accession>
<reference evidence="5 6" key="1">
    <citation type="submission" date="2023-12" db="EMBL/GenBank/DDBJ databases">
        <title>Novel species of the genus Arcicella isolated from rivers.</title>
        <authorList>
            <person name="Lu H."/>
        </authorList>
    </citation>
    <scope>NUCLEOTIDE SEQUENCE [LARGE SCALE GENOMIC DNA]</scope>
    <source>
        <strain evidence="5 6">LMG 21963</strain>
    </source>
</reference>
<feature type="repeat" description="TPR" evidence="3">
    <location>
        <begin position="343"/>
        <end position="376"/>
    </location>
</feature>
<evidence type="ECO:0000313" key="6">
    <source>
        <dbReference type="Proteomes" id="UP001304671"/>
    </source>
</evidence>
<feature type="transmembrane region" description="Helical" evidence="4">
    <location>
        <begin position="92"/>
        <end position="116"/>
    </location>
</feature>
<keyword evidence="4" id="KW-0812">Transmembrane</keyword>
<dbReference type="RefSeq" id="WP_323250337.1">
    <property type="nucleotide sequence ID" value="NZ_JAYFUL010000022.1"/>
</dbReference>
<dbReference type="InterPro" id="IPR051685">
    <property type="entry name" value="Ycf3/AcsC/BcsC/TPR_MFPF"/>
</dbReference>
<dbReference type="PROSITE" id="PS50005">
    <property type="entry name" value="TPR"/>
    <property type="match status" value="2"/>
</dbReference>
<dbReference type="Proteomes" id="UP001304671">
    <property type="component" value="Unassembled WGS sequence"/>
</dbReference>